<dbReference type="CTD" id="20208840"/>
<dbReference type="EMBL" id="KB097795">
    <property type="protein sequence ID" value="ESN89853.1"/>
    <property type="molecule type" value="Genomic_DNA"/>
</dbReference>
<evidence type="ECO:0000313" key="3">
    <source>
        <dbReference type="EnsemblMetazoa" id="HelroP183058"/>
    </source>
</evidence>
<name>T1FJ41_HELRO</name>
<dbReference type="GeneID" id="20208840"/>
<accession>T1FJ41</accession>
<keyword evidence="4" id="KW-1185">Reference proteome</keyword>
<evidence type="ECO:0000313" key="2">
    <source>
        <dbReference type="EMBL" id="ESN89853.1"/>
    </source>
</evidence>
<organism evidence="3 4">
    <name type="scientific">Helobdella robusta</name>
    <name type="common">Californian leech</name>
    <dbReference type="NCBI Taxonomy" id="6412"/>
    <lineage>
        <taxon>Eukaryota</taxon>
        <taxon>Metazoa</taxon>
        <taxon>Spiralia</taxon>
        <taxon>Lophotrochozoa</taxon>
        <taxon>Annelida</taxon>
        <taxon>Clitellata</taxon>
        <taxon>Hirudinea</taxon>
        <taxon>Rhynchobdellida</taxon>
        <taxon>Glossiphoniidae</taxon>
        <taxon>Helobdella</taxon>
    </lineage>
</organism>
<evidence type="ECO:0000313" key="4">
    <source>
        <dbReference type="Proteomes" id="UP000015101"/>
    </source>
</evidence>
<dbReference type="AlphaFoldDB" id="T1FJ41"/>
<dbReference type="RefSeq" id="XP_009032018.1">
    <property type="nucleotide sequence ID" value="XM_009033770.1"/>
</dbReference>
<reference evidence="3" key="3">
    <citation type="submission" date="2015-06" db="UniProtKB">
        <authorList>
            <consortium name="EnsemblMetazoa"/>
        </authorList>
    </citation>
    <scope>IDENTIFICATION</scope>
</reference>
<dbReference type="EMBL" id="AMQM01008553">
    <property type="status" value="NOT_ANNOTATED_CDS"/>
    <property type="molecule type" value="Genomic_DNA"/>
</dbReference>
<dbReference type="Proteomes" id="UP000015101">
    <property type="component" value="Unassembled WGS sequence"/>
</dbReference>
<sequence>MATLNLQFKRALETTCNSNKSDDIDDDDNHKTKKLMTHNLDYTVTTLASQNYDFTLHEIPIKEYNNKCNKNINNNTNGNDQELEGGGEEVEEEEEEDDDVIEEEEN</sequence>
<dbReference type="InParanoid" id="T1FJ41"/>
<dbReference type="HOGENOM" id="CLU_2226046_0_0_1"/>
<proteinExistence type="predicted"/>
<reference evidence="4" key="1">
    <citation type="submission" date="2012-12" db="EMBL/GenBank/DDBJ databases">
        <authorList>
            <person name="Hellsten U."/>
            <person name="Grimwood J."/>
            <person name="Chapman J.A."/>
            <person name="Shapiro H."/>
            <person name="Aerts A."/>
            <person name="Otillar R.P."/>
            <person name="Terry A.Y."/>
            <person name="Boore J.L."/>
            <person name="Simakov O."/>
            <person name="Marletaz F."/>
            <person name="Cho S.-J."/>
            <person name="Edsinger-Gonzales E."/>
            <person name="Havlak P."/>
            <person name="Kuo D.-H."/>
            <person name="Larsson T."/>
            <person name="Lv J."/>
            <person name="Arendt D."/>
            <person name="Savage R."/>
            <person name="Osoegawa K."/>
            <person name="de Jong P."/>
            <person name="Lindberg D.R."/>
            <person name="Seaver E.C."/>
            <person name="Weisblat D.A."/>
            <person name="Putnam N.H."/>
            <person name="Grigoriev I.V."/>
            <person name="Rokhsar D.S."/>
        </authorList>
    </citation>
    <scope>NUCLEOTIDE SEQUENCE</scope>
</reference>
<dbReference type="KEGG" id="hro:HELRODRAFT_183058"/>
<feature type="region of interest" description="Disordered" evidence="1">
    <location>
        <begin position="71"/>
        <end position="106"/>
    </location>
</feature>
<protein>
    <submittedName>
        <fullName evidence="2 3">Uncharacterized protein</fullName>
    </submittedName>
</protein>
<feature type="compositionally biased region" description="Acidic residues" evidence="1">
    <location>
        <begin position="81"/>
        <end position="106"/>
    </location>
</feature>
<reference evidence="2 4" key="2">
    <citation type="journal article" date="2013" name="Nature">
        <title>Insights into bilaterian evolution from three spiralian genomes.</title>
        <authorList>
            <person name="Simakov O."/>
            <person name="Marletaz F."/>
            <person name="Cho S.J."/>
            <person name="Edsinger-Gonzales E."/>
            <person name="Havlak P."/>
            <person name="Hellsten U."/>
            <person name="Kuo D.H."/>
            <person name="Larsson T."/>
            <person name="Lv J."/>
            <person name="Arendt D."/>
            <person name="Savage R."/>
            <person name="Osoegawa K."/>
            <person name="de Jong P."/>
            <person name="Grimwood J."/>
            <person name="Chapman J.A."/>
            <person name="Shapiro H."/>
            <person name="Aerts A."/>
            <person name="Otillar R.P."/>
            <person name="Terry A.Y."/>
            <person name="Boore J.L."/>
            <person name="Grigoriev I.V."/>
            <person name="Lindberg D.R."/>
            <person name="Seaver E.C."/>
            <person name="Weisblat D.A."/>
            <person name="Putnam N.H."/>
            <person name="Rokhsar D.S."/>
        </authorList>
    </citation>
    <scope>NUCLEOTIDE SEQUENCE</scope>
</reference>
<gene>
    <name evidence="3" type="primary">20208840</name>
    <name evidence="2" type="ORF">HELRODRAFT_183058</name>
</gene>
<evidence type="ECO:0000256" key="1">
    <source>
        <dbReference type="SAM" id="MobiDB-lite"/>
    </source>
</evidence>
<dbReference type="EnsemblMetazoa" id="HelroT183058">
    <property type="protein sequence ID" value="HelroP183058"/>
    <property type="gene ID" value="HelroG183058"/>
</dbReference>